<feature type="domain" description="Rhodopsin" evidence="7">
    <location>
        <begin position="51"/>
        <end position="295"/>
    </location>
</feature>
<keyword evidence="2 6" id="KW-0812">Transmembrane</keyword>
<comment type="similarity">
    <text evidence="5">Belongs to the SAT4 family.</text>
</comment>
<dbReference type="PANTHER" id="PTHR33048">
    <property type="entry name" value="PTH11-LIKE INTEGRAL MEMBRANE PROTEIN (AFU_ORTHOLOGUE AFUA_5G11245)"/>
    <property type="match status" value="1"/>
</dbReference>
<feature type="transmembrane region" description="Helical" evidence="6">
    <location>
        <begin position="33"/>
        <end position="54"/>
    </location>
</feature>
<evidence type="ECO:0000313" key="8">
    <source>
        <dbReference type="EMBL" id="KAF2020602.1"/>
    </source>
</evidence>
<evidence type="ECO:0000256" key="5">
    <source>
        <dbReference type="ARBA" id="ARBA00038359"/>
    </source>
</evidence>
<comment type="subcellular location">
    <subcellularLocation>
        <location evidence="1">Membrane</location>
        <topology evidence="1">Multi-pass membrane protein</topology>
    </subcellularLocation>
</comment>
<feature type="transmembrane region" description="Helical" evidence="6">
    <location>
        <begin position="108"/>
        <end position="134"/>
    </location>
</feature>
<evidence type="ECO:0000256" key="1">
    <source>
        <dbReference type="ARBA" id="ARBA00004141"/>
    </source>
</evidence>
<proteinExistence type="inferred from homology"/>
<evidence type="ECO:0000256" key="6">
    <source>
        <dbReference type="SAM" id="Phobius"/>
    </source>
</evidence>
<evidence type="ECO:0000256" key="2">
    <source>
        <dbReference type="ARBA" id="ARBA00022692"/>
    </source>
</evidence>
<dbReference type="Pfam" id="PF20684">
    <property type="entry name" value="Fung_rhodopsin"/>
    <property type="match status" value="1"/>
</dbReference>
<name>A0A6A5Y4X2_9PLEO</name>
<dbReference type="EMBL" id="ML978066">
    <property type="protein sequence ID" value="KAF2020602.1"/>
    <property type="molecule type" value="Genomic_DNA"/>
</dbReference>
<dbReference type="InterPro" id="IPR052337">
    <property type="entry name" value="SAT4-like"/>
</dbReference>
<feature type="transmembrane region" description="Helical" evidence="6">
    <location>
        <begin position="195"/>
        <end position="218"/>
    </location>
</feature>
<feature type="transmembrane region" description="Helical" evidence="6">
    <location>
        <begin position="230"/>
        <end position="252"/>
    </location>
</feature>
<dbReference type="GO" id="GO:0016020">
    <property type="term" value="C:membrane"/>
    <property type="evidence" value="ECO:0007669"/>
    <property type="project" value="UniProtKB-SubCell"/>
</dbReference>
<dbReference type="Proteomes" id="UP000799778">
    <property type="component" value="Unassembled WGS sequence"/>
</dbReference>
<evidence type="ECO:0000313" key="9">
    <source>
        <dbReference type="Proteomes" id="UP000799778"/>
    </source>
</evidence>
<keyword evidence="3 6" id="KW-1133">Transmembrane helix</keyword>
<dbReference type="RefSeq" id="XP_033388941.1">
    <property type="nucleotide sequence ID" value="XM_033533438.1"/>
</dbReference>
<feature type="transmembrane region" description="Helical" evidence="6">
    <location>
        <begin position="66"/>
        <end position="88"/>
    </location>
</feature>
<accession>A0A6A5Y4X2</accession>
<dbReference type="PANTHER" id="PTHR33048:SF146">
    <property type="entry name" value="INTEGRAL MEMBRANE PROTEIN"/>
    <property type="match status" value="1"/>
</dbReference>
<dbReference type="AlphaFoldDB" id="A0A6A5Y4X2"/>
<sequence length="407" mass="45718">MVDVTQELLDGPALEAPPGVTVHLTRTSPEQKWYFVCVPLFTIIPGIFILLRLYTGLKIVRKLGWADYFLLLAFVIFTVSLGLARFTVHYGAGVHLWNLRVSDYIKQLFWLDISEALYCPCIFLIKTAIVLQYLQIFVPSRTGNEVMFYGGWGTIVAMFIFYTVTLLLLFIYNTKGKIRDDYYERRKVTHYDPSIIASAAFNIVSDLVVLLLPVRAVWKLRINAKKKAGIIILFGTGLLATLASGMRILYMIRLLHQGEYRDTSYELARMGLWSWAEIALGIIVACTLSLPKLFRAKSKELSVVLSAVSRPFQSIRSAFGSHVSRAGSRHDGGDDMNDRYSLVRIGTEKREAKTRDFVHAPPGLTIGSDGGSFVMADGASAKDARAEEDNRTLDELERGDVATRWNV</sequence>
<dbReference type="InterPro" id="IPR049326">
    <property type="entry name" value="Rhodopsin_dom_fungi"/>
</dbReference>
<evidence type="ECO:0000259" key="7">
    <source>
        <dbReference type="Pfam" id="PF20684"/>
    </source>
</evidence>
<feature type="transmembrane region" description="Helical" evidence="6">
    <location>
        <begin position="146"/>
        <end position="172"/>
    </location>
</feature>
<dbReference type="OrthoDB" id="3796323at2759"/>
<evidence type="ECO:0000256" key="3">
    <source>
        <dbReference type="ARBA" id="ARBA00022989"/>
    </source>
</evidence>
<gene>
    <name evidence="8" type="ORF">BU24DRAFT_487188</name>
</gene>
<dbReference type="GeneID" id="54290835"/>
<feature type="transmembrane region" description="Helical" evidence="6">
    <location>
        <begin position="272"/>
        <end position="290"/>
    </location>
</feature>
<keyword evidence="4 6" id="KW-0472">Membrane</keyword>
<organism evidence="8 9">
    <name type="scientific">Aaosphaeria arxii CBS 175.79</name>
    <dbReference type="NCBI Taxonomy" id="1450172"/>
    <lineage>
        <taxon>Eukaryota</taxon>
        <taxon>Fungi</taxon>
        <taxon>Dikarya</taxon>
        <taxon>Ascomycota</taxon>
        <taxon>Pezizomycotina</taxon>
        <taxon>Dothideomycetes</taxon>
        <taxon>Pleosporomycetidae</taxon>
        <taxon>Pleosporales</taxon>
        <taxon>Pleosporales incertae sedis</taxon>
        <taxon>Aaosphaeria</taxon>
    </lineage>
</organism>
<keyword evidence="9" id="KW-1185">Reference proteome</keyword>
<evidence type="ECO:0000256" key="4">
    <source>
        <dbReference type="ARBA" id="ARBA00023136"/>
    </source>
</evidence>
<reference evidence="8" key="1">
    <citation type="journal article" date="2020" name="Stud. Mycol.">
        <title>101 Dothideomycetes genomes: a test case for predicting lifestyles and emergence of pathogens.</title>
        <authorList>
            <person name="Haridas S."/>
            <person name="Albert R."/>
            <person name="Binder M."/>
            <person name="Bloem J."/>
            <person name="Labutti K."/>
            <person name="Salamov A."/>
            <person name="Andreopoulos B."/>
            <person name="Baker S."/>
            <person name="Barry K."/>
            <person name="Bills G."/>
            <person name="Bluhm B."/>
            <person name="Cannon C."/>
            <person name="Castanera R."/>
            <person name="Culley D."/>
            <person name="Daum C."/>
            <person name="Ezra D."/>
            <person name="Gonzalez J."/>
            <person name="Henrissat B."/>
            <person name="Kuo A."/>
            <person name="Liang C."/>
            <person name="Lipzen A."/>
            <person name="Lutzoni F."/>
            <person name="Magnuson J."/>
            <person name="Mondo S."/>
            <person name="Nolan M."/>
            <person name="Ohm R."/>
            <person name="Pangilinan J."/>
            <person name="Park H.-J."/>
            <person name="Ramirez L."/>
            <person name="Alfaro M."/>
            <person name="Sun H."/>
            <person name="Tritt A."/>
            <person name="Yoshinaga Y."/>
            <person name="Zwiers L.-H."/>
            <person name="Turgeon B."/>
            <person name="Goodwin S."/>
            <person name="Spatafora J."/>
            <person name="Crous P."/>
            <person name="Grigoriev I."/>
        </authorList>
    </citation>
    <scope>NUCLEOTIDE SEQUENCE</scope>
    <source>
        <strain evidence="8">CBS 175.79</strain>
    </source>
</reference>
<protein>
    <recommendedName>
        <fullName evidence="7">Rhodopsin domain-containing protein</fullName>
    </recommendedName>
</protein>